<feature type="transmembrane region" description="Helical" evidence="11">
    <location>
        <begin position="42"/>
        <end position="68"/>
    </location>
</feature>
<dbReference type="InParanoid" id="A0A1V9XSP4"/>
<gene>
    <name evidence="13" type="ORF">BIW11_07792</name>
</gene>
<dbReference type="FunFam" id="1.20.1070.10:FF:000291">
    <property type="entry name" value="Predicted protein"/>
    <property type="match status" value="1"/>
</dbReference>
<evidence type="ECO:0000313" key="14">
    <source>
        <dbReference type="Proteomes" id="UP000192247"/>
    </source>
</evidence>
<keyword evidence="9 10" id="KW-0807">Transducer</keyword>
<evidence type="ECO:0000256" key="1">
    <source>
        <dbReference type="ARBA" id="ARBA00004651"/>
    </source>
</evidence>
<dbReference type="SUPFAM" id="SSF81321">
    <property type="entry name" value="Family A G protein-coupled receptor-like"/>
    <property type="match status" value="1"/>
</dbReference>
<keyword evidence="8 10" id="KW-0675">Receptor</keyword>
<evidence type="ECO:0000256" key="5">
    <source>
        <dbReference type="ARBA" id="ARBA00022989"/>
    </source>
</evidence>
<name>A0A1V9XSP4_9ACAR</name>
<feature type="transmembrane region" description="Helical" evidence="11">
    <location>
        <begin position="80"/>
        <end position="100"/>
    </location>
</feature>
<feature type="transmembrane region" description="Helical" evidence="11">
    <location>
        <begin position="259"/>
        <end position="279"/>
    </location>
</feature>
<evidence type="ECO:0000256" key="10">
    <source>
        <dbReference type="RuleBase" id="RU000688"/>
    </source>
</evidence>
<dbReference type="CDD" id="cd15390">
    <property type="entry name" value="7tmA_TACR"/>
    <property type="match status" value="1"/>
</dbReference>
<evidence type="ECO:0000256" key="8">
    <source>
        <dbReference type="ARBA" id="ARBA00023170"/>
    </source>
</evidence>
<dbReference type="Gene3D" id="1.20.1070.10">
    <property type="entry name" value="Rhodopsin 7-helix transmembrane proteins"/>
    <property type="match status" value="1"/>
</dbReference>
<comment type="caution">
    <text evidence="13">The sequence shown here is derived from an EMBL/GenBank/DDBJ whole genome shotgun (WGS) entry which is preliminary data.</text>
</comment>
<dbReference type="GO" id="GO:0004995">
    <property type="term" value="F:tachykinin receptor activity"/>
    <property type="evidence" value="ECO:0007669"/>
    <property type="project" value="InterPro"/>
</dbReference>
<evidence type="ECO:0000313" key="13">
    <source>
        <dbReference type="EMBL" id="OQR76422.1"/>
    </source>
</evidence>
<dbReference type="PROSITE" id="PS50262">
    <property type="entry name" value="G_PROTEIN_RECEP_F1_2"/>
    <property type="match status" value="1"/>
</dbReference>
<dbReference type="PRINTS" id="PR00244">
    <property type="entry name" value="NEUROKININR"/>
</dbReference>
<dbReference type="InterPro" id="IPR017452">
    <property type="entry name" value="GPCR_Rhodpsn_7TM"/>
</dbReference>
<comment type="similarity">
    <text evidence="2 10">Belongs to the G-protein coupled receptor 1 family.</text>
</comment>
<evidence type="ECO:0000259" key="12">
    <source>
        <dbReference type="PROSITE" id="PS50262"/>
    </source>
</evidence>
<accession>A0A1V9XSP4</accession>
<sequence>MDVLEEMNLTNDFNISEVFKIYGANFSFEDTDFVLFMPVYMEVLWCILFSVMIVVAACGNLIVIWIVLAHKRMRTVTNYFIVNLSIADTMVSTLNVIFNFTFMLRGEWWFGEWHCKFSNFVALVSVCASVFTLMAISIDRYMAIMHPLHPRMSRTMTLNIALCIWLLAGLLACPQYIYSRVKEQDNHTVCYMFLDEDGEITESRADYLYNLVILIVTYIIPMQAMAFTYFRVGRELWGQQSIGEVTRKQTEAINSKRKIVKMMIVVVAIFGVCWLPYHLYFLLVHHYPDMRNSAYIQNIYLTIYFLAMSNSMYNPIIYCWMNSRFRQGFKAVFCCYALTGKQLSAFAKHNQKFARYSCASEPYSTTRVTLNHLNPTQNHNNHHLVPNQANIDLQHQPDGQASATSGTLGNGIRENSRVQHLRIQQHPQLTCVNGHTEV</sequence>
<dbReference type="OrthoDB" id="5981855at2759"/>
<dbReference type="EMBL" id="MNPL01004843">
    <property type="protein sequence ID" value="OQR76422.1"/>
    <property type="molecule type" value="Genomic_DNA"/>
</dbReference>
<dbReference type="Proteomes" id="UP000192247">
    <property type="component" value="Unassembled WGS sequence"/>
</dbReference>
<organism evidence="13 14">
    <name type="scientific">Tropilaelaps mercedesae</name>
    <dbReference type="NCBI Taxonomy" id="418985"/>
    <lineage>
        <taxon>Eukaryota</taxon>
        <taxon>Metazoa</taxon>
        <taxon>Ecdysozoa</taxon>
        <taxon>Arthropoda</taxon>
        <taxon>Chelicerata</taxon>
        <taxon>Arachnida</taxon>
        <taxon>Acari</taxon>
        <taxon>Parasitiformes</taxon>
        <taxon>Mesostigmata</taxon>
        <taxon>Gamasina</taxon>
        <taxon>Dermanyssoidea</taxon>
        <taxon>Laelapidae</taxon>
        <taxon>Tropilaelaps</taxon>
    </lineage>
</organism>
<proteinExistence type="inferred from homology"/>
<evidence type="ECO:0000256" key="11">
    <source>
        <dbReference type="SAM" id="Phobius"/>
    </source>
</evidence>
<dbReference type="GO" id="GO:0005886">
    <property type="term" value="C:plasma membrane"/>
    <property type="evidence" value="ECO:0007669"/>
    <property type="project" value="UniProtKB-SubCell"/>
</dbReference>
<dbReference type="InterPro" id="IPR000276">
    <property type="entry name" value="GPCR_Rhodpsn"/>
</dbReference>
<feature type="transmembrane region" description="Helical" evidence="11">
    <location>
        <begin position="299"/>
        <end position="320"/>
    </location>
</feature>
<dbReference type="AlphaFoldDB" id="A0A1V9XSP4"/>
<dbReference type="PRINTS" id="PR00237">
    <property type="entry name" value="GPCRRHODOPSN"/>
</dbReference>
<keyword evidence="7 11" id="KW-0472">Membrane</keyword>
<feature type="transmembrane region" description="Helical" evidence="11">
    <location>
        <begin position="207"/>
        <end position="230"/>
    </location>
</feature>
<evidence type="ECO:0000256" key="7">
    <source>
        <dbReference type="ARBA" id="ARBA00023136"/>
    </source>
</evidence>
<dbReference type="InterPro" id="IPR001681">
    <property type="entry name" value="Neurokn_rcpt"/>
</dbReference>
<evidence type="ECO:0000256" key="2">
    <source>
        <dbReference type="ARBA" id="ARBA00010663"/>
    </source>
</evidence>
<dbReference type="SMART" id="SM01381">
    <property type="entry name" value="7TM_GPCR_Srsx"/>
    <property type="match status" value="1"/>
</dbReference>
<dbReference type="PANTHER" id="PTHR46925:SF2">
    <property type="entry name" value="G-PROTEIN COUPLED RECEPTOR TKR-1-RELATED"/>
    <property type="match status" value="1"/>
</dbReference>
<comment type="subcellular location">
    <subcellularLocation>
        <location evidence="1">Cell membrane</location>
        <topology evidence="1">Multi-pass membrane protein</topology>
    </subcellularLocation>
</comment>
<feature type="transmembrane region" description="Helical" evidence="11">
    <location>
        <begin position="120"/>
        <end position="138"/>
    </location>
</feature>
<dbReference type="STRING" id="418985.A0A1V9XSP4"/>
<feature type="domain" description="G-protein coupled receptors family 1 profile" evidence="12">
    <location>
        <begin position="59"/>
        <end position="318"/>
    </location>
</feature>
<dbReference type="PROSITE" id="PS00237">
    <property type="entry name" value="G_PROTEIN_RECEP_F1_1"/>
    <property type="match status" value="1"/>
</dbReference>
<evidence type="ECO:0000256" key="4">
    <source>
        <dbReference type="ARBA" id="ARBA00022692"/>
    </source>
</evidence>
<evidence type="ECO:0000256" key="3">
    <source>
        <dbReference type="ARBA" id="ARBA00022475"/>
    </source>
</evidence>
<protein>
    <submittedName>
        <fullName evidence="13">Tachykinin peptides receptor 99D-like</fullName>
    </submittedName>
</protein>
<evidence type="ECO:0000256" key="9">
    <source>
        <dbReference type="ARBA" id="ARBA00023224"/>
    </source>
</evidence>
<keyword evidence="5 11" id="KW-1133">Transmembrane helix</keyword>
<dbReference type="FunCoup" id="A0A1V9XSP4">
    <property type="interactions" value="80"/>
</dbReference>
<feature type="transmembrane region" description="Helical" evidence="11">
    <location>
        <begin position="158"/>
        <end position="178"/>
    </location>
</feature>
<dbReference type="PANTHER" id="PTHR46925">
    <property type="entry name" value="G-PROTEIN COUPLED RECEPTOR TKR-1-RELATED"/>
    <property type="match status" value="1"/>
</dbReference>
<reference evidence="13 14" key="1">
    <citation type="journal article" date="2017" name="Gigascience">
        <title>Draft genome of the honey bee ectoparasitic mite, Tropilaelaps mercedesae, is shaped by the parasitic life history.</title>
        <authorList>
            <person name="Dong X."/>
            <person name="Armstrong S.D."/>
            <person name="Xia D."/>
            <person name="Makepeace B.L."/>
            <person name="Darby A.C."/>
            <person name="Kadowaki T."/>
        </authorList>
    </citation>
    <scope>NUCLEOTIDE SEQUENCE [LARGE SCALE GENOMIC DNA]</scope>
    <source>
        <strain evidence="13">Wuxi-XJTLU</strain>
    </source>
</reference>
<keyword evidence="4 10" id="KW-0812">Transmembrane</keyword>
<dbReference type="Pfam" id="PF00001">
    <property type="entry name" value="7tm_1"/>
    <property type="match status" value="1"/>
</dbReference>
<keyword evidence="3" id="KW-1003">Cell membrane</keyword>
<keyword evidence="6 10" id="KW-0297">G-protein coupled receptor</keyword>
<keyword evidence="14" id="KW-1185">Reference proteome</keyword>
<evidence type="ECO:0000256" key="6">
    <source>
        <dbReference type="ARBA" id="ARBA00023040"/>
    </source>
</evidence>